<dbReference type="EMBL" id="PVWQ01000013">
    <property type="protein sequence ID" value="RDW65677.1"/>
    <property type="molecule type" value="Genomic_DNA"/>
</dbReference>
<keyword evidence="3" id="KW-1185">Reference proteome</keyword>
<dbReference type="GeneID" id="38119786"/>
<feature type="compositionally biased region" description="Polar residues" evidence="1">
    <location>
        <begin position="179"/>
        <end position="194"/>
    </location>
</feature>
<comment type="caution">
    <text evidence="2">The sequence shown here is derived from an EMBL/GenBank/DDBJ whole genome shotgun (WGS) entry which is preliminary data.</text>
</comment>
<dbReference type="AlphaFoldDB" id="A0A3D8QV80"/>
<gene>
    <name evidence="2" type="ORF">DSM5745_09416</name>
</gene>
<feature type="region of interest" description="Disordered" evidence="1">
    <location>
        <begin position="163"/>
        <end position="194"/>
    </location>
</feature>
<protein>
    <submittedName>
        <fullName evidence="2">Uncharacterized protein</fullName>
    </submittedName>
</protein>
<sequence>MPGGGIEANLEGAQSTTWTGYLNATSQPLNWTPSNADGNGKPFAAQSSMTAISSAGPDPATIDTYGHARDSDLIYTTMDGDESAQNPLAHPTPNAGSFTKETLASSKMDIDQVSMPTYPNFMDLSGGDLDVIDWDLLNNQLDGVDAQTIDWDEFEKCMAQFTSQGPSITNGDLHAPQGAPQSTGPSPLSPQASNQQLLVPQADHEQANQVPTEYHLQPHSAPVPGATTTATATGTPTPTQSASAAPVPAATSPPAVVGNAPLAATECDKAQLTQQLTDAWKEIERLRATVQDQAGRLEENERHGSQLHKQYIDRLAECKSELLAKEVEAEGAKWRCLEQEAEIVRYKDKLDSCQAELLSCMKKMHARKTKPMDAGGLQDQFDACKKELNSCKKEAELLRVELEVAGNKIAYMEKHIAEITAAAGSFP</sequence>
<name>A0A3D8QV80_9EURO</name>
<evidence type="ECO:0000313" key="2">
    <source>
        <dbReference type="EMBL" id="RDW65677.1"/>
    </source>
</evidence>
<dbReference type="RefSeq" id="XP_026599780.1">
    <property type="nucleotide sequence ID" value="XM_026751432.1"/>
</dbReference>
<feature type="region of interest" description="Disordered" evidence="1">
    <location>
        <begin position="216"/>
        <end position="253"/>
    </location>
</feature>
<reference evidence="2 3" key="1">
    <citation type="journal article" date="2018" name="IMA Fungus">
        <title>IMA Genome-F 9: Draft genome sequence of Annulohypoxylon stygium, Aspergillus mulundensis, Berkeleyomyces basicola (syn. Thielaviopsis basicola), Ceratocystis smalleyi, two Cercospora beticola strains, Coleophoma cylindrospora, Fusarium fracticaudum, Phialophora cf. hyalina, and Morchella septimelata.</title>
        <authorList>
            <person name="Wingfield B.D."/>
            <person name="Bills G.F."/>
            <person name="Dong Y."/>
            <person name="Huang W."/>
            <person name="Nel W.J."/>
            <person name="Swalarsk-Parry B.S."/>
            <person name="Vaghefi N."/>
            <person name="Wilken P.M."/>
            <person name="An Z."/>
            <person name="de Beer Z.W."/>
            <person name="De Vos L."/>
            <person name="Chen L."/>
            <person name="Duong T.A."/>
            <person name="Gao Y."/>
            <person name="Hammerbacher A."/>
            <person name="Kikkert J.R."/>
            <person name="Li Y."/>
            <person name="Li H."/>
            <person name="Li K."/>
            <person name="Li Q."/>
            <person name="Liu X."/>
            <person name="Ma X."/>
            <person name="Naidoo K."/>
            <person name="Pethybridge S.J."/>
            <person name="Sun J."/>
            <person name="Steenkamp E.T."/>
            <person name="van der Nest M.A."/>
            <person name="van Wyk S."/>
            <person name="Wingfield M.J."/>
            <person name="Xiong C."/>
            <person name="Yue Q."/>
            <person name="Zhang X."/>
        </authorList>
    </citation>
    <scope>NUCLEOTIDE SEQUENCE [LARGE SCALE GENOMIC DNA]</scope>
    <source>
        <strain evidence="2 3">DSM 5745</strain>
    </source>
</reference>
<evidence type="ECO:0000256" key="1">
    <source>
        <dbReference type="SAM" id="MobiDB-lite"/>
    </source>
</evidence>
<accession>A0A3D8QV80</accession>
<proteinExistence type="predicted"/>
<organism evidence="2 3">
    <name type="scientific">Aspergillus mulundensis</name>
    <dbReference type="NCBI Taxonomy" id="1810919"/>
    <lineage>
        <taxon>Eukaryota</taxon>
        <taxon>Fungi</taxon>
        <taxon>Dikarya</taxon>
        <taxon>Ascomycota</taxon>
        <taxon>Pezizomycotina</taxon>
        <taxon>Eurotiomycetes</taxon>
        <taxon>Eurotiomycetidae</taxon>
        <taxon>Eurotiales</taxon>
        <taxon>Aspergillaceae</taxon>
        <taxon>Aspergillus</taxon>
        <taxon>Aspergillus subgen. Nidulantes</taxon>
    </lineage>
</organism>
<dbReference type="Proteomes" id="UP000256690">
    <property type="component" value="Unassembled WGS sequence"/>
</dbReference>
<feature type="compositionally biased region" description="Low complexity" evidence="1">
    <location>
        <begin position="220"/>
        <end position="253"/>
    </location>
</feature>
<evidence type="ECO:0000313" key="3">
    <source>
        <dbReference type="Proteomes" id="UP000256690"/>
    </source>
</evidence>